<evidence type="ECO:0000313" key="2">
    <source>
        <dbReference type="EMBL" id="HIW09440.1"/>
    </source>
</evidence>
<keyword evidence="1" id="KW-0812">Transmembrane</keyword>
<sequence length="177" mass="19336">MESRRKRRRSQLYKWGLYFLLLLACTVVQTLPGFLLIGQAKPVLLLPLALAVAVWEDEFSGALFGAVCGLMWDYAAGRTAGLLALTVMGLSFAVSVAGQLYLKLNTFNFALLAGGAVWLVLSGDFLFYYAMPGYSDMLGRYLAYIPLTVLMSGALAALLYRAAGWISQTFKIDNGVL</sequence>
<dbReference type="PROSITE" id="PS51257">
    <property type="entry name" value="PROKAR_LIPOPROTEIN"/>
    <property type="match status" value="1"/>
</dbReference>
<feature type="transmembrane region" description="Helical" evidence="1">
    <location>
        <begin position="141"/>
        <end position="160"/>
    </location>
</feature>
<feature type="transmembrane region" description="Helical" evidence="1">
    <location>
        <begin position="12"/>
        <end position="37"/>
    </location>
</feature>
<evidence type="ECO:0000256" key="1">
    <source>
        <dbReference type="SAM" id="Phobius"/>
    </source>
</evidence>
<comment type="caution">
    <text evidence="2">The sequence shown here is derived from an EMBL/GenBank/DDBJ whole genome shotgun (WGS) entry which is preliminary data.</text>
</comment>
<reference evidence="2" key="1">
    <citation type="journal article" date="2021" name="PeerJ">
        <title>Extensive microbial diversity within the chicken gut microbiome revealed by metagenomics and culture.</title>
        <authorList>
            <person name="Gilroy R."/>
            <person name="Ravi A."/>
            <person name="Getino M."/>
            <person name="Pursley I."/>
            <person name="Horton D.L."/>
            <person name="Alikhan N.F."/>
            <person name="Baker D."/>
            <person name="Gharbi K."/>
            <person name="Hall N."/>
            <person name="Watson M."/>
            <person name="Adriaenssens E.M."/>
            <person name="Foster-Nyarko E."/>
            <person name="Jarju S."/>
            <person name="Secka A."/>
            <person name="Antonio M."/>
            <person name="Oren A."/>
            <person name="Chaudhuri R.R."/>
            <person name="La Ragione R."/>
            <person name="Hildebrand F."/>
            <person name="Pallen M.J."/>
        </authorList>
    </citation>
    <scope>NUCLEOTIDE SEQUENCE</scope>
    <source>
        <strain evidence="2">ChiHcolR34-3080</strain>
    </source>
</reference>
<dbReference type="AlphaFoldDB" id="A0A9D1TX72"/>
<evidence type="ECO:0000313" key="3">
    <source>
        <dbReference type="Proteomes" id="UP000823933"/>
    </source>
</evidence>
<feature type="transmembrane region" description="Helical" evidence="1">
    <location>
        <begin position="109"/>
        <end position="129"/>
    </location>
</feature>
<reference evidence="2" key="2">
    <citation type="submission" date="2021-04" db="EMBL/GenBank/DDBJ databases">
        <authorList>
            <person name="Gilroy R."/>
        </authorList>
    </citation>
    <scope>NUCLEOTIDE SEQUENCE</scope>
    <source>
        <strain evidence="2">ChiHcolR34-3080</strain>
    </source>
</reference>
<proteinExistence type="predicted"/>
<keyword evidence="1" id="KW-0472">Membrane</keyword>
<organism evidence="2 3">
    <name type="scientific">Candidatus Faecalibacterium intestinigallinarum</name>
    <dbReference type="NCBI Taxonomy" id="2838581"/>
    <lineage>
        <taxon>Bacteria</taxon>
        <taxon>Bacillati</taxon>
        <taxon>Bacillota</taxon>
        <taxon>Clostridia</taxon>
        <taxon>Eubacteriales</taxon>
        <taxon>Oscillospiraceae</taxon>
        <taxon>Faecalibacterium</taxon>
    </lineage>
</organism>
<protein>
    <submittedName>
        <fullName evidence="2">Rod shape-determining protein MreD</fullName>
    </submittedName>
</protein>
<gene>
    <name evidence="2" type="ORF">H9890_08600</name>
</gene>
<keyword evidence="1" id="KW-1133">Transmembrane helix</keyword>
<dbReference type="EMBL" id="DXHQ01000100">
    <property type="protein sequence ID" value="HIW09440.1"/>
    <property type="molecule type" value="Genomic_DNA"/>
</dbReference>
<dbReference type="Proteomes" id="UP000823933">
    <property type="component" value="Unassembled WGS sequence"/>
</dbReference>
<name>A0A9D1TX72_9FIRM</name>
<accession>A0A9D1TX72</accession>
<feature type="transmembrane region" description="Helical" evidence="1">
    <location>
        <begin position="80"/>
        <end position="102"/>
    </location>
</feature>